<dbReference type="PANTHER" id="PTHR10656:SF8">
    <property type="entry name" value="INOSITOL 1,4,5-TRISPHOSPHATE RECEPTOR-INTERACTING PROTEIN"/>
    <property type="match status" value="1"/>
</dbReference>
<evidence type="ECO:0000313" key="11">
    <source>
        <dbReference type="EMBL" id="TWW58617.1"/>
    </source>
</evidence>
<dbReference type="AlphaFoldDB" id="A0A5C6MYU5"/>
<dbReference type="GO" id="GO:0005640">
    <property type="term" value="C:nuclear outer membrane"/>
    <property type="evidence" value="ECO:0007669"/>
    <property type="project" value="UniProtKB-SubCell"/>
</dbReference>
<organism evidence="11 12">
    <name type="scientific">Takifugu flavidus</name>
    <name type="common">sansaifugu</name>
    <dbReference type="NCBI Taxonomy" id="433684"/>
    <lineage>
        <taxon>Eukaryota</taxon>
        <taxon>Metazoa</taxon>
        <taxon>Chordata</taxon>
        <taxon>Craniata</taxon>
        <taxon>Vertebrata</taxon>
        <taxon>Euteleostomi</taxon>
        <taxon>Actinopterygii</taxon>
        <taxon>Neopterygii</taxon>
        <taxon>Teleostei</taxon>
        <taxon>Neoteleostei</taxon>
        <taxon>Acanthomorphata</taxon>
        <taxon>Eupercaria</taxon>
        <taxon>Tetraodontiformes</taxon>
        <taxon>Tetradontoidea</taxon>
        <taxon>Tetraodontidae</taxon>
        <taxon>Takifugu</taxon>
    </lineage>
</organism>
<proteinExistence type="predicted"/>
<dbReference type="Proteomes" id="UP000324091">
    <property type="component" value="Chromosome 6"/>
</dbReference>
<keyword evidence="8" id="KW-0539">Nucleus</keyword>
<feature type="compositionally biased region" description="Polar residues" evidence="9">
    <location>
        <begin position="84"/>
        <end position="96"/>
    </location>
</feature>
<comment type="caution">
    <text evidence="11">The sequence shown here is derived from an EMBL/GenBank/DDBJ whole genome shotgun (WGS) entry which is preliminary data.</text>
</comment>
<evidence type="ECO:0000256" key="9">
    <source>
        <dbReference type="SAM" id="MobiDB-lite"/>
    </source>
</evidence>
<dbReference type="PRINTS" id="PR02107">
    <property type="entry name" value="INOS145TPRIP"/>
</dbReference>
<evidence type="ECO:0000256" key="7">
    <source>
        <dbReference type="ARBA" id="ARBA00023180"/>
    </source>
</evidence>
<feature type="region of interest" description="Disordered" evidence="9">
    <location>
        <begin position="58"/>
        <end position="127"/>
    </location>
</feature>
<comment type="function">
    <text evidence="1">Enhances Ca(2+)-mediated inhibition of inositol 1,4,5-triphosphate receptor (ITPR) Ca(2+) release.</text>
</comment>
<protein>
    <recommendedName>
        <fullName evidence="4">Inositol 1,4,5-trisphosphate receptor-interacting protein</fullName>
    </recommendedName>
</protein>
<accession>A0A5C6MYU5</accession>
<keyword evidence="10" id="KW-0732">Signal</keyword>
<evidence type="ECO:0000256" key="1">
    <source>
        <dbReference type="ARBA" id="ARBA00003856"/>
    </source>
</evidence>
<evidence type="ECO:0000256" key="8">
    <source>
        <dbReference type="ARBA" id="ARBA00023242"/>
    </source>
</evidence>
<evidence type="ECO:0000256" key="2">
    <source>
        <dbReference type="ARBA" id="ARBA00004251"/>
    </source>
</evidence>
<keyword evidence="12" id="KW-1185">Reference proteome</keyword>
<evidence type="ECO:0000256" key="6">
    <source>
        <dbReference type="ARBA" id="ARBA00023054"/>
    </source>
</evidence>
<feature type="compositionally biased region" description="Polar residues" evidence="9">
    <location>
        <begin position="107"/>
        <end position="116"/>
    </location>
</feature>
<evidence type="ECO:0000256" key="5">
    <source>
        <dbReference type="ARBA" id="ARBA00022475"/>
    </source>
</evidence>
<dbReference type="GO" id="GO:0005886">
    <property type="term" value="C:plasma membrane"/>
    <property type="evidence" value="ECO:0007669"/>
    <property type="project" value="UniProtKB-SubCell"/>
</dbReference>
<gene>
    <name evidence="11" type="ORF">D4764_06G0001470</name>
</gene>
<evidence type="ECO:0000256" key="3">
    <source>
        <dbReference type="ARBA" id="ARBA00004494"/>
    </source>
</evidence>
<dbReference type="PANTHER" id="PTHR10656">
    <property type="entry name" value="CELL FATE DETERMINING PROTEIN MAB21-RELATED"/>
    <property type="match status" value="1"/>
</dbReference>
<evidence type="ECO:0000256" key="10">
    <source>
        <dbReference type="SAM" id="SignalP"/>
    </source>
</evidence>
<feature type="signal peptide" evidence="10">
    <location>
        <begin position="1"/>
        <end position="16"/>
    </location>
</feature>
<sequence>MLLRVFVVALSLLYLCDDPGLEELEDVTTINMQDGKELRRDGAQPHHKMAPVIQEVTHQPCSHDASVSKPEKGGDRDNLKEGQHVQTNVNQETSRAVQAPMREDVSLSPNQSGSTDGSRRQKHHATSSKEAIAAGEWGDLWCLWNTFSILSMIHIVRKYLRRAFQHQIPPVLATHPACEVALPDSKTLQQFHSRCIRGLSVKRIWEIAFLEGFVNDLLEVMRSVCDRSGGVAIEGFQMDNVRNIIVPFTPLEPYRFQCFLLKDQLDMQVCGQIKLVETLSQSCCHCQSSHAEEVLCLLHWDAKRSDVCGSLSTKDSLLSKSQVTKWFQSTIKQAWEIISHRYQFEVNIGYVDTPGALRVRFRSGKVVNFTMNPVVKFNTDTYFFRSHTTSSSDTIWTLSLEGYEERFFKQMTRYLPVNSCFNQTLEIALFLHRRQTLLTGGSELKDSHFKMALMHLLLIRDPSQWEPSHLEHRLRDLLDFLDKSLEKKTLHHVLVGNPLIRKVAEVPAEFVQADSVNLFHPLMIHDCLHRNAVKHFQEILRNARMLVDDYVHLCSGPMAQ</sequence>
<feature type="compositionally biased region" description="Basic and acidic residues" evidence="9">
    <location>
        <begin position="69"/>
        <end position="83"/>
    </location>
</feature>
<keyword evidence="5" id="KW-1003">Cell membrane</keyword>
<name>A0A5C6MYU5_9TELE</name>
<dbReference type="InterPro" id="IPR024810">
    <property type="entry name" value="MAB21L/cGLR"/>
</dbReference>
<keyword evidence="11" id="KW-0675">Receptor</keyword>
<reference evidence="11 12" key="1">
    <citation type="submission" date="2019-04" db="EMBL/GenBank/DDBJ databases">
        <title>Chromosome genome assembly for Takifugu flavidus.</title>
        <authorList>
            <person name="Xiao S."/>
        </authorList>
    </citation>
    <scope>NUCLEOTIDE SEQUENCE [LARGE SCALE GENOMIC DNA]</scope>
    <source>
        <strain evidence="11">HTHZ2018</strain>
        <tissue evidence="11">Muscle</tissue>
    </source>
</reference>
<feature type="chain" id="PRO_5022716448" description="Inositol 1,4,5-trisphosphate receptor-interacting protein" evidence="10">
    <location>
        <begin position="17"/>
        <end position="560"/>
    </location>
</feature>
<dbReference type="Gene3D" id="1.10.1410.40">
    <property type="match status" value="1"/>
</dbReference>
<keyword evidence="5" id="KW-0472">Membrane</keyword>
<keyword evidence="6" id="KW-0175">Coiled coil</keyword>
<keyword evidence="7" id="KW-0325">Glycoprotein</keyword>
<dbReference type="InterPro" id="IPR026250">
    <property type="entry name" value="ITPRIP-like"/>
</dbReference>
<comment type="subcellular location">
    <subcellularLocation>
        <location evidence="2">Cell membrane</location>
        <topology evidence="2">Single-pass type I membrane protein</topology>
    </subcellularLocation>
    <subcellularLocation>
        <location evidence="3">Nucleus outer membrane</location>
        <topology evidence="3">Single-pass type I membrane protein</topology>
    </subcellularLocation>
</comment>
<evidence type="ECO:0000313" key="12">
    <source>
        <dbReference type="Proteomes" id="UP000324091"/>
    </source>
</evidence>
<dbReference type="EMBL" id="RHFK02000019">
    <property type="protein sequence ID" value="TWW58617.1"/>
    <property type="molecule type" value="Genomic_DNA"/>
</dbReference>
<dbReference type="SMART" id="SM01265">
    <property type="entry name" value="Mab-21"/>
    <property type="match status" value="1"/>
</dbReference>
<evidence type="ECO:0000256" key="4">
    <source>
        <dbReference type="ARBA" id="ARBA00019443"/>
    </source>
</evidence>